<evidence type="ECO:0000256" key="6">
    <source>
        <dbReference type="ARBA" id="ARBA00023128"/>
    </source>
</evidence>
<dbReference type="GO" id="GO:0043653">
    <property type="term" value="P:mitochondrial fragmentation involved in apoptotic process"/>
    <property type="evidence" value="ECO:0007669"/>
    <property type="project" value="TreeGrafter"/>
</dbReference>
<reference evidence="10" key="1">
    <citation type="journal article" date="2018" name="Biosci. Biotechnol. Biochem.">
        <title>Polysaccharide hydrolase of the hadal zone amphipods Hirondellea gigas.</title>
        <authorList>
            <person name="Kobayashi H."/>
            <person name="Nagahama T."/>
            <person name="Arai W."/>
            <person name="Sasagawa Y."/>
            <person name="Umeda M."/>
            <person name="Hayashi T."/>
            <person name="Nikaido I."/>
            <person name="Watanabe H."/>
            <person name="Oguri K."/>
            <person name="Kitazato H."/>
            <person name="Fujioka K."/>
            <person name="Kido Y."/>
            <person name="Takami H."/>
        </authorList>
    </citation>
    <scope>NUCLEOTIDE SEQUENCE</scope>
    <source>
        <tissue evidence="10">Whole body</tissue>
    </source>
</reference>
<comment type="function">
    <text evidence="8">Involved in the fragmentation of the mitochondrial network and its perinuclear clustering.</text>
</comment>
<dbReference type="InterPro" id="IPR028058">
    <property type="entry name" value="Fis1_TPR_N"/>
</dbReference>
<evidence type="ECO:0000313" key="10">
    <source>
        <dbReference type="EMBL" id="LAB66400.1"/>
    </source>
</evidence>
<keyword evidence="7 8" id="KW-0472">Membrane</keyword>
<keyword evidence="5 9" id="KW-1133">Transmembrane helix</keyword>
<keyword evidence="4 8" id="KW-1000">Mitochondrion outer membrane</keyword>
<feature type="transmembrane region" description="Helical" evidence="9">
    <location>
        <begin position="132"/>
        <end position="153"/>
    </location>
</feature>
<dbReference type="EMBL" id="IACF01000635">
    <property type="protein sequence ID" value="LAB66400.1"/>
    <property type="molecule type" value="mRNA"/>
</dbReference>
<dbReference type="GO" id="GO:0005741">
    <property type="term" value="C:mitochondrial outer membrane"/>
    <property type="evidence" value="ECO:0007669"/>
    <property type="project" value="UniProtKB-SubCell"/>
</dbReference>
<dbReference type="SUPFAM" id="SSF48452">
    <property type="entry name" value="TPR-like"/>
    <property type="match status" value="1"/>
</dbReference>
<organism evidence="10">
    <name type="scientific">Hirondellea gigas</name>
    <dbReference type="NCBI Taxonomy" id="1518452"/>
    <lineage>
        <taxon>Eukaryota</taxon>
        <taxon>Metazoa</taxon>
        <taxon>Ecdysozoa</taxon>
        <taxon>Arthropoda</taxon>
        <taxon>Crustacea</taxon>
        <taxon>Multicrustacea</taxon>
        <taxon>Malacostraca</taxon>
        <taxon>Eumalacostraca</taxon>
        <taxon>Peracarida</taxon>
        <taxon>Amphipoda</taxon>
        <taxon>Amphilochidea</taxon>
        <taxon>Lysianassida</taxon>
        <taxon>Lysianassidira</taxon>
        <taxon>Lysianassoidea</taxon>
        <taxon>Lysianassidae</taxon>
        <taxon>Hirondellea</taxon>
    </lineage>
</organism>
<comment type="subcellular location">
    <subcellularLocation>
        <location evidence="1">Mitochondrion outer membrane</location>
        <topology evidence="1">Single-pass membrane protein</topology>
    </subcellularLocation>
</comment>
<dbReference type="PANTHER" id="PTHR13247">
    <property type="entry name" value="TETRATRICOPEPTIDE REPEAT PROTEIN 11 TPR REPEAT PROTEIN 11"/>
    <property type="match status" value="1"/>
</dbReference>
<protein>
    <recommendedName>
        <fullName evidence="8">Mitochondrial fission 1 protein</fullName>
    </recommendedName>
</protein>
<dbReference type="InterPro" id="IPR033745">
    <property type="entry name" value="Fis1_cytosol"/>
</dbReference>
<dbReference type="GO" id="GO:0000422">
    <property type="term" value="P:autophagy of mitochondrion"/>
    <property type="evidence" value="ECO:0007669"/>
    <property type="project" value="TreeGrafter"/>
</dbReference>
<evidence type="ECO:0000256" key="5">
    <source>
        <dbReference type="ARBA" id="ARBA00022989"/>
    </source>
</evidence>
<dbReference type="AlphaFoldDB" id="A0A2P2HXP0"/>
<comment type="domain">
    <text evidence="8">The C-terminus is required for mitochondrial localization, while the N-terminus is necessary for mitochondrial fission.</text>
</comment>
<comment type="similarity">
    <text evidence="2 8">Belongs to the FIS1 family.</text>
</comment>
<accession>A0A2P2HXP0</accession>
<dbReference type="PIRSF" id="PIRSF008835">
    <property type="entry name" value="TPR_repeat_11_Fis1"/>
    <property type="match status" value="1"/>
</dbReference>
<dbReference type="CDD" id="cd12212">
    <property type="entry name" value="Fis1"/>
    <property type="match status" value="1"/>
</dbReference>
<dbReference type="Pfam" id="PF14853">
    <property type="entry name" value="Fis1_TPR_C"/>
    <property type="match status" value="1"/>
</dbReference>
<dbReference type="GO" id="GO:0016559">
    <property type="term" value="P:peroxisome fission"/>
    <property type="evidence" value="ECO:0007669"/>
    <property type="project" value="TreeGrafter"/>
</dbReference>
<dbReference type="Pfam" id="PF14852">
    <property type="entry name" value="Fis1_TPR_N"/>
    <property type="match status" value="1"/>
</dbReference>
<evidence type="ECO:0000256" key="1">
    <source>
        <dbReference type="ARBA" id="ARBA00004572"/>
    </source>
</evidence>
<evidence type="ECO:0000256" key="9">
    <source>
        <dbReference type="SAM" id="Phobius"/>
    </source>
</evidence>
<dbReference type="Gene3D" id="1.25.40.10">
    <property type="entry name" value="Tetratricopeptide repeat domain"/>
    <property type="match status" value="1"/>
</dbReference>
<dbReference type="GO" id="GO:0000266">
    <property type="term" value="P:mitochondrial fission"/>
    <property type="evidence" value="ECO:0007669"/>
    <property type="project" value="UniProtKB-UniRule"/>
</dbReference>
<keyword evidence="6 8" id="KW-0496">Mitochondrion</keyword>
<evidence type="ECO:0000256" key="4">
    <source>
        <dbReference type="ARBA" id="ARBA00022787"/>
    </source>
</evidence>
<evidence type="ECO:0000256" key="7">
    <source>
        <dbReference type="ARBA" id="ARBA00023136"/>
    </source>
</evidence>
<keyword evidence="3 9" id="KW-0812">Transmembrane</keyword>
<dbReference type="GO" id="GO:0005778">
    <property type="term" value="C:peroxisomal membrane"/>
    <property type="evidence" value="ECO:0007669"/>
    <property type="project" value="TreeGrafter"/>
</dbReference>
<evidence type="ECO:0000256" key="2">
    <source>
        <dbReference type="ARBA" id="ARBA00008937"/>
    </source>
</evidence>
<dbReference type="PANTHER" id="PTHR13247:SF0">
    <property type="entry name" value="MITOCHONDRIAL FISSION 1 PROTEIN"/>
    <property type="match status" value="1"/>
</dbReference>
<name>A0A2P2HXP0_9CRUS</name>
<dbReference type="InterPro" id="IPR011990">
    <property type="entry name" value="TPR-like_helical_dom_sf"/>
</dbReference>
<sequence length="155" mass="17035">MASSPDMDDFLGWHASSEDIQRHEKAYNEEVLSGKVTSATKFNYSCFLIQSRYPGDVKRGISLLEELYQSPEESGKRDYVYFLAVGNARLHEYRLALQYLNGLLAVEPKNKQVLELKASVDKRMRGEAIKGAAVAGGVLVGLGAIVGLGIALAKR</sequence>
<evidence type="ECO:0000256" key="3">
    <source>
        <dbReference type="ARBA" id="ARBA00022692"/>
    </source>
</evidence>
<evidence type="ECO:0000256" key="8">
    <source>
        <dbReference type="PIRNR" id="PIRNR008835"/>
    </source>
</evidence>
<dbReference type="InterPro" id="IPR016543">
    <property type="entry name" value="Fis1"/>
</dbReference>
<proteinExistence type="evidence at transcript level"/>
<dbReference type="InterPro" id="IPR028061">
    <property type="entry name" value="Fis1_TPR_C"/>
</dbReference>